<keyword evidence="1" id="KW-0614">Plasmid</keyword>
<accession>A0ABY3SRA9</accession>
<dbReference type="EMBL" id="CP090979">
    <property type="protein sequence ID" value="UJF36558.1"/>
    <property type="molecule type" value="Genomic_DNA"/>
</dbReference>
<sequence length="55" mass="6094">MSVGDMIKELGRLDPKAKLIVSCQGYFEKESIRVEETKHGVVIKDDCGVDELGIN</sequence>
<geneLocation type="plasmid" evidence="1 2">
    <name>pYPD9-1</name>
</geneLocation>
<reference evidence="1 2" key="1">
    <citation type="journal article" date="2024" name="Int. J. Syst. Evol. Microbiol.">
        <title>Paenibacillus hexagrammi sp. nov., a novel bacterium isolated from the gut content of Hexagrammos agrammus.</title>
        <authorList>
            <person name="Jung H.K."/>
            <person name="Kim D.G."/>
            <person name="Zin H."/>
            <person name="Park J."/>
            <person name="Jung H."/>
            <person name="Kim Y.O."/>
            <person name="Kong H.J."/>
            <person name="Kim J.W."/>
            <person name="Kim Y.S."/>
        </authorList>
    </citation>
    <scope>NUCLEOTIDE SEQUENCE [LARGE SCALE GENOMIC DNA]</scope>
    <source>
        <strain evidence="1 2">YPD9-1</strain>
    </source>
</reference>
<evidence type="ECO:0000313" key="1">
    <source>
        <dbReference type="EMBL" id="UJF36558.1"/>
    </source>
</evidence>
<proteinExistence type="predicted"/>
<keyword evidence="2" id="KW-1185">Reference proteome</keyword>
<gene>
    <name evidence="1" type="ORF">L0M14_30690</name>
</gene>
<evidence type="ECO:0000313" key="2">
    <source>
        <dbReference type="Proteomes" id="UP001649230"/>
    </source>
</evidence>
<dbReference type="Proteomes" id="UP001649230">
    <property type="component" value="Plasmid pYPD9-1"/>
</dbReference>
<organism evidence="1 2">
    <name type="scientific">Paenibacillus hexagrammi</name>
    <dbReference type="NCBI Taxonomy" id="2908839"/>
    <lineage>
        <taxon>Bacteria</taxon>
        <taxon>Bacillati</taxon>
        <taxon>Bacillota</taxon>
        <taxon>Bacilli</taxon>
        <taxon>Bacillales</taxon>
        <taxon>Paenibacillaceae</taxon>
        <taxon>Paenibacillus</taxon>
    </lineage>
</organism>
<protein>
    <submittedName>
        <fullName evidence="1">Uncharacterized protein</fullName>
    </submittedName>
</protein>
<dbReference type="RefSeq" id="WP_235123108.1">
    <property type="nucleotide sequence ID" value="NZ_CP090979.1"/>
</dbReference>
<name>A0ABY3SRA9_9BACL</name>